<accession>A0AAN0M6L1</accession>
<dbReference type="InterPro" id="IPR032710">
    <property type="entry name" value="NTF2-like_dom_sf"/>
</dbReference>
<organism evidence="2 3">
    <name type="scientific">Yoonia rhodophyticola</name>
    <dbReference type="NCBI Taxonomy" id="3137370"/>
    <lineage>
        <taxon>Bacteria</taxon>
        <taxon>Pseudomonadati</taxon>
        <taxon>Pseudomonadota</taxon>
        <taxon>Alphaproteobacteria</taxon>
        <taxon>Rhodobacterales</taxon>
        <taxon>Paracoccaceae</taxon>
        <taxon>Yoonia</taxon>
    </lineage>
</organism>
<dbReference type="InterPro" id="IPR037401">
    <property type="entry name" value="SnoaL-like"/>
</dbReference>
<keyword evidence="2" id="KW-0614">Plasmid</keyword>
<dbReference type="Pfam" id="PF13474">
    <property type="entry name" value="SnoaL_3"/>
    <property type="match status" value="1"/>
</dbReference>
<evidence type="ECO:0000259" key="1">
    <source>
        <dbReference type="Pfam" id="PF13474"/>
    </source>
</evidence>
<dbReference type="RefSeq" id="WP_342074936.1">
    <property type="nucleotide sequence ID" value="NZ_CP151764.2"/>
</dbReference>
<proteinExistence type="predicted"/>
<sequence>MTAIPAIADEAKATIEENSKMTNDDPKAQTVQQAIDDLIQTATTYDVDTLDRIYHDSLHVIMIDADHNLNTANKEAFKGLFASKRDAGDPPMNTWAKYHSIDVNGDNAHVLLSRKNDLSGVNMDLTLSIDLIFEDDRWQVIREVIFLRPEEQPS</sequence>
<keyword evidence="3" id="KW-1185">Reference proteome</keyword>
<reference evidence="3" key="1">
    <citation type="submission" date="2024-04" db="EMBL/GenBank/DDBJ databases">
        <title>Phylogenomic analyses of a clade within the roseobacter group suggest taxonomic reassignments of species of the genera Aestuariivita, Citreicella, Loktanella, Nautella, Pelagibaca, Ruegeria, Thalassobius, Thiobacimonas and Tropicibacter, and the proposal o.</title>
        <authorList>
            <person name="Jeon C.O."/>
        </authorList>
    </citation>
    <scope>NUCLEOTIDE SEQUENCE [LARGE SCALE GENOMIC DNA]</scope>
    <source>
        <strain evidence="3">SS1-5</strain>
        <plasmid evidence="3">pSS1-5</plasmid>
    </source>
</reference>
<gene>
    <name evidence="2" type="ORF">AABB31_00260</name>
</gene>
<reference evidence="2 3" key="2">
    <citation type="submission" date="2024-08" db="EMBL/GenBank/DDBJ databases">
        <title>Phylogenomic analyses of a clade within the roseobacter group suggest taxonomic reassignments of species of the genera Aestuariivita, Citreicella, Loktanella, Nautella, Pelagibaca, Ruegeria, Thalassobius, Thiobacimonas and Tropicibacter, and the proposal o.</title>
        <authorList>
            <person name="Jeon C.O."/>
        </authorList>
    </citation>
    <scope>NUCLEOTIDE SEQUENCE [LARGE SCALE GENOMIC DNA]</scope>
    <source>
        <strain evidence="2 3">SS1-5</strain>
        <plasmid evidence="2 3">pSS1-5</plasmid>
    </source>
</reference>
<dbReference type="SUPFAM" id="SSF54427">
    <property type="entry name" value="NTF2-like"/>
    <property type="match status" value="1"/>
</dbReference>
<dbReference type="Proteomes" id="UP001470809">
    <property type="component" value="Plasmid pSS1-5"/>
</dbReference>
<evidence type="ECO:0000313" key="3">
    <source>
        <dbReference type="Proteomes" id="UP001470809"/>
    </source>
</evidence>
<protein>
    <submittedName>
        <fullName evidence="2">Nuclear transport factor 2 family protein</fullName>
    </submittedName>
</protein>
<dbReference type="KEGG" id="yrh:AABB31_00260"/>
<dbReference type="EMBL" id="CP151764">
    <property type="protein sequence ID" value="WZU65593.1"/>
    <property type="molecule type" value="Genomic_DNA"/>
</dbReference>
<evidence type="ECO:0000313" key="2">
    <source>
        <dbReference type="EMBL" id="WZU65593.1"/>
    </source>
</evidence>
<geneLocation type="plasmid" evidence="2 3">
    <name>pSS1-5</name>
</geneLocation>
<name>A0AAN0M6L1_9RHOB</name>
<dbReference type="Gene3D" id="3.10.450.50">
    <property type="match status" value="1"/>
</dbReference>
<dbReference type="AlphaFoldDB" id="A0AAN0M6L1"/>
<feature type="domain" description="SnoaL-like" evidence="1">
    <location>
        <begin position="31"/>
        <end position="140"/>
    </location>
</feature>